<dbReference type="AlphaFoldDB" id="A0A2S6GJB3"/>
<comment type="caution">
    <text evidence="1">The sequence shown here is derived from an EMBL/GenBank/DDBJ whole genome shotgun (WGS) entry which is preliminary data.</text>
</comment>
<protein>
    <submittedName>
        <fullName evidence="1">Winged helix DNA-binding protein</fullName>
    </submittedName>
</protein>
<sequence length="365" mass="39881">MTDVLTRRARNRALLARQLLLERAPMGVLDAVEHLVGLQAQAPHPPYTGLWSRLRDFAFTDLSDLLADRAVVRIALMRSTIHLVTARDCLPLRSVLQPGLDRAFRGGHGRAFEGVDQDAIAEAGERLLAETPMTFAELGRALALRWPDLDQDRLAALVRTRVPLVQVTPRGLWGRSGQARHTPAATWLGQTPAPASTVEDLAVRYLAAFGPASPADAQTWSGLTGLREVFDRLDLRAFHDEDGRALYDLPDAPRPDPDTPAPVRLVAGFDNLILSHAVRDHVIPDRHRATVVMGTGNGIVRPTVLLDGTVEAMWSLDRGKRAATVTVEPFGTLTARARRAVETEAHALMAATDPGLAHEFRVTEP</sequence>
<name>A0A2S6GJB3_9PSEU</name>
<proteinExistence type="predicted"/>
<keyword evidence="1" id="KW-0238">DNA-binding</keyword>
<evidence type="ECO:0000313" key="2">
    <source>
        <dbReference type="Proteomes" id="UP000239203"/>
    </source>
</evidence>
<dbReference type="PANTHER" id="PTHR38479">
    <property type="entry name" value="LMO0824 PROTEIN"/>
    <property type="match status" value="1"/>
</dbReference>
<keyword evidence="2" id="KW-1185">Reference proteome</keyword>
<dbReference type="Pfam" id="PF06224">
    <property type="entry name" value="AlkZ-like"/>
    <property type="match status" value="1"/>
</dbReference>
<dbReference type="PANTHER" id="PTHR38479:SF2">
    <property type="entry name" value="WINGED HELIX DNA-BINDING DOMAIN-CONTAINING PROTEIN"/>
    <property type="match status" value="1"/>
</dbReference>
<reference evidence="1 2" key="1">
    <citation type="submission" date="2018-02" db="EMBL/GenBank/DDBJ databases">
        <title>Genomic Encyclopedia of Archaeal and Bacterial Type Strains, Phase II (KMG-II): from individual species to whole genera.</title>
        <authorList>
            <person name="Goeker M."/>
        </authorList>
    </citation>
    <scope>NUCLEOTIDE SEQUENCE [LARGE SCALE GENOMIC DNA]</scope>
    <source>
        <strain evidence="1 2">YU 961-1</strain>
    </source>
</reference>
<accession>A0A2S6GJB3</accession>
<gene>
    <name evidence="1" type="ORF">CLV40_115137</name>
</gene>
<dbReference type="RefSeq" id="WP_104481374.1">
    <property type="nucleotide sequence ID" value="NZ_CP154825.1"/>
</dbReference>
<dbReference type="GO" id="GO:0003677">
    <property type="term" value="F:DNA binding"/>
    <property type="evidence" value="ECO:0007669"/>
    <property type="project" value="UniProtKB-KW"/>
</dbReference>
<dbReference type="Proteomes" id="UP000239203">
    <property type="component" value="Unassembled WGS sequence"/>
</dbReference>
<dbReference type="EMBL" id="PTIX01000015">
    <property type="protein sequence ID" value="PPK65290.1"/>
    <property type="molecule type" value="Genomic_DNA"/>
</dbReference>
<organism evidence="1 2">
    <name type="scientific">Actinokineospora auranticolor</name>
    <dbReference type="NCBI Taxonomy" id="155976"/>
    <lineage>
        <taxon>Bacteria</taxon>
        <taxon>Bacillati</taxon>
        <taxon>Actinomycetota</taxon>
        <taxon>Actinomycetes</taxon>
        <taxon>Pseudonocardiales</taxon>
        <taxon>Pseudonocardiaceae</taxon>
        <taxon>Actinokineospora</taxon>
    </lineage>
</organism>
<evidence type="ECO:0000313" key="1">
    <source>
        <dbReference type="EMBL" id="PPK65290.1"/>
    </source>
</evidence>
<dbReference type="OrthoDB" id="9148135at2"/>
<dbReference type="InterPro" id="IPR009351">
    <property type="entry name" value="AlkZ-like"/>
</dbReference>